<evidence type="ECO:0000313" key="2">
    <source>
        <dbReference type="Proteomes" id="UP000499080"/>
    </source>
</evidence>
<evidence type="ECO:0000313" key="1">
    <source>
        <dbReference type="EMBL" id="GBN59212.1"/>
    </source>
</evidence>
<dbReference type="Proteomes" id="UP000499080">
    <property type="component" value="Unassembled WGS sequence"/>
</dbReference>
<accession>A0A4Y2Q7I5</accession>
<organism evidence="1 2">
    <name type="scientific">Araneus ventricosus</name>
    <name type="common">Orbweaver spider</name>
    <name type="synonym">Epeira ventricosa</name>
    <dbReference type="NCBI Taxonomy" id="182803"/>
    <lineage>
        <taxon>Eukaryota</taxon>
        <taxon>Metazoa</taxon>
        <taxon>Ecdysozoa</taxon>
        <taxon>Arthropoda</taxon>
        <taxon>Chelicerata</taxon>
        <taxon>Arachnida</taxon>
        <taxon>Araneae</taxon>
        <taxon>Araneomorphae</taxon>
        <taxon>Entelegynae</taxon>
        <taxon>Araneoidea</taxon>
        <taxon>Araneidae</taxon>
        <taxon>Araneus</taxon>
    </lineage>
</organism>
<comment type="caution">
    <text evidence="1">The sequence shown here is derived from an EMBL/GenBank/DDBJ whole genome shotgun (WGS) entry which is preliminary data.</text>
</comment>
<protein>
    <submittedName>
        <fullName evidence="1">Uncharacterized protein</fullName>
    </submittedName>
</protein>
<name>A0A4Y2Q7I5_ARAVE</name>
<keyword evidence="2" id="KW-1185">Reference proteome</keyword>
<dbReference type="EMBL" id="BGPR01013094">
    <property type="protein sequence ID" value="GBN59212.1"/>
    <property type="molecule type" value="Genomic_DNA"/>
</dbReference>
<dbReference type="AlphaFoldDB" id="A0A4Y2Q7I5"/>
<gene>
    <name evidence="1" type="ORF">AVEN_181890_1</name>
</gene>
<reference evidence="1 2" key="1">
    <citation type="journal article" date="2019" name="Sci. Rep.">
        <title>Orb-weaving spider Araneus ventricosus genome elucidates the spidroin gene catalogue.</title>
        <authorList>
            <person name="Kono N."/>
            <person name="Nakamura H."/>
            <person name="Ohtoshi R."/>
            <person name="Moran D.A.P."/>
            <person name="Shinohara A."/>
            <person name="Yoshida Y."/>
            <person name="Fujiwara M."/>
            <person name="Mori M."/>
            <person name="Tomita M."/>
            <person name="Arakawa K."/>
        </authorList>
    </citation>
    <scope>NUCLEOTIDE SEQUENCE [LARGE SCALE GENOMIC DNA]</scope>
</reference>
<proteinExistence type="predicted"/>
<sequence>MWTLSPLRPIYTCEQFEEIIFIRNQPRIMGKEQNHFEPSIIACQSPMKEISGSALEYALARRRQNLARLERLTKFSARKRIRAFKSDVMGQTSSRWRGAEFWRILAILHLQIPVTLFRLKAEVAMFRDIGFGSQRVYAHVRRRSSVRTDQVVLASNWL</sequence>